<keyword evidence="2" id="KW-1185">Reference proteome</keyword>
<protein>
    <recommendedName>
        <fullName evidence="3">Transposase IS701-like DDE domain-containing protein</fullName>
    </recommendedName>
</protein>
<dbReference type="EMBL" id="PVWG01000147">
    <property type="protein sequence ID" value="PSB13308.1"/>
    <property type="molecule type" value="Genomic_DNA"/>
</dbReference>
<dbReference type="Proteomes" id="UP000238634">
    <property type="component" value="Unassembled WGS sequence"/>
</dbReference>
<name>A0A2T1CYK1_9CYAN</name>
<reference evidence="1 2" key="1">
    <citation type="submission" date="2018-02" db="EMBL/GenBank/DDBJ databases">
        <authorList>
            <person name="Cohen D.B."/>
            <person name="Kent A.D."/>
        </authorList>
    </citation>
    <scope>NUCLEOTIDE SEQUENCE [LARGE SCALE GENOMIC DNA]</scope>
    <source>
        <strain evidence="1 2">ULC007</strain>
    </source>
</reference>
<reference evidence="1 2" key="2">
    <citation type="submission" date="2018-03" db="EMBL/GenBank/DDBJ databases">
        <title>The ancient ancestry and fast evolution of plastids.</title>
        <authorList>
            <person name="Moore K.R."/>
            <person name="Magnabosco C."/>
            <person name="Momper L."/>
            <person name="Gold D.A."/>
            <person name="Bosak T."/>
            <person name="Fournier G.P."/>
        </authorList>
    </citation>
    <scope>NUCLEOTIDE SEQUENCE [LARGE SCALE GENOMIC DNA]</scope>
    <source>
        <strain evidence="1 2">ULC007</strain>
    </source>
</reference>
<dbReference type="AlphaFoldDB" id="A0A2T1CYK1"/>
<proteinExistence type="predicted"/>
<accession>A0A2T1CYK1</accession>
<evidence type="ECO:0008006" key="3">
    <source>
        <dbReference type="Google" id="ProtNLM"/>
    </source>
</evidence>
<gene>
    <name evidence="1" type="ORF">C7B65_27075</name>
</gene>
<evidence type="ECO:0000313" key="2">
    <source>
        <dbReference type="Proteomes" id="UP000238634"/>
    </source>
</evidence>
<sequence length="96" mass="10953">MTFFVTLFSTILVVCGKVNFTNLSRYSELHEKTYRRHFGAEFDFTSFNVELVNLGARTEQALLLVMDSSFIPKSGKATEGIDWYWNGCASRVEKQG</sequence>
<dbReference type="RefSeq" id="WP_106254259.1">
    <property type="nucleotide sequence ID" value="NZ_PVWG01000147.1"/>
</dbReference>
<organism evidence="1 2">
    <name type="scientific">Phormidesmis priestleyi ULC007</name>
    <dbReference type="NCBI Taxonomy" id="1920490"/>
    <lineage>
        <taxon>Bacteria</taxon>
        <taxon>Bacillati</taxon>
        <taxon>Cyanobacteriota</taxon>
        <taxon>Cyanophyceae</taxon>
        <taxon>Leptolyngbyales</taxon>
        <taxon>Leptolyngbyaceae</taxon>
        <taxon>Phormidesmis</taxon>
    </lineage>
</organism>
<comment type="caution">
    <text evidence="1">The sequence shown here is derived from an EMBL/GenBank/DDBJ whole genome shotgun (WGS) entry which is preliminary data.</text>
</comment>
<evidence type="ECO:0000313" key="1">
    <source>
        <dbReference type="EMBL" id="PSB13308.1"/>
    </source>
</evidence>